<name>A0A6V7XCD9_MELEN</name>
<reference evidence="1 2" key="1">
    <citation type="submission" date="2020-08" db="EMBL/GenBank/DDBJ databases">
        <authorList>
            <person name="Koutsovoulos G."/>
            <person name="Danchin GJ E."/>
        </authorList>
    </citation>
    <scope>NUCLEOTIDE SEQUENCE [LARGE SCALE GENOMIC DNA]</scope>
</reference>
<organism evidence="1 2">
    <name type="scientific">Meloidogyne enterolobii</name>
    <name type="common">Root-knot nematode worm</name>
    <name type="synonym">Meloidogyne mayaguensis</name>
    <dbReference type="NCBI Taxonomy" id="390850"/>
    <lineage>
        <taxon>Eukaryota</taxon>
        <taxon>Metazoa</taxon>
        <taxon>Ecdysozoa</taxon>
        <taxon>Nematoda</taxon>
        <taxon>Chromadorea</taxon>
        <taxon>Rhabditida</taxon>
        <taxon>Tylenchina</taxon>
        <taxon>Tylenchomorpha</taxon>
        <taxon>Tylenchoidea</taxon>
        <taxon>Meloidogynidae</taxon>
        <taxon>Meloidogyninae</taxon>
        <taxon>Meloidogyne</taxon>
    </lineage>
</organism>
<dbReference type="OrthoDB" id="248495at2759"/>
<dbReference type="EMBL" id="CAJEWN010001384">
    <property type="protein sequence ID" value="CAD2196999.1"/>
    <property type="molecule type" value="Genomic_DNA"/>
</dbReference>
<evidence type="ECO:0000313" key="2">
    <source>
        <dbReference type="Proteomes" id="UP000580250"/>
    </source>
</evidence>
<sequence length="113" mass="13379">MSNAKNESFRYVRKMAKTIENDEKRFVFLRSQVNSVEDCMKEGPKKCQTIKSLVIWALKEFIPIENYKSDPRMLDFWWLMGKYSVNMGMESVSRKNSSSWVFQKCSRILFDVG</sequence>
<dbReference type="AlphaFoldDB" id="A0A6V7XCD9"/>
<dbReference type="Proteomes" id="UP000580250">
    <property type="component" value="Unassembled WGS sequence"/>
</dbReference>
<proteinExistence type="predicted"/>
<dbReference type="Gene3D" id="1.25.40.430">
    <property type="match status" value="1"/>
</dbReference>
<comment type="caution">
    <text evidence="1">The sequence shown here is derived from an EMBL/GenBank/DDBJ whole genome shotgun (WGS) entry which is preliminary data.</text>
</comment>
<evidence type="ECO:0000313" key="1">
    <source>
        <dbReference type="EMBL" id="CAD2196999.1"/>
    </source>
</evidence>
<gene>
    <name evidence="1" type="ORF">MENT_LOCUS50207</name>
</gene>
<accession>A0A6V7XCD9</accession>
<protein>
    <submittedName>
        <fullName evidence="1">Uncharacterized protein</fullName>
    </submittedName>
</protein>